<reference evidence="19" key="1">
    <citation type="submission" date="2023-05" db="EMBL/GenBank/DDBJ databases">
        <authorList>
            <person name="Du J."/>
        </authorList>
    </citation>
    <scope>NUCLEOTIDE SEQUENCE</scope>
    <source>
        <strain evidence="19">UMB1064</strain>
    </source>
</reference>
<dbReference type="SUPFAM" id="SSF53756">
    <property type="entry name" value="UDP-Glycosyltransferase/glycogen phosphorylase"/>
    <property type="match status" value="1"/>
</dbReference>
<reference evidence="19" key="2">
    <citation type="submission" date="2024-05" db="EMBL/GenBank/DDBJ databases">
        <authorList>
            <person name="Wolfe A."/>
        </authorList>
    </citation>
    <scope>NUCLEOTIDE SEQUENCE</scope>
    <source>
        <strain evidence="19">UMB1064</strain>
    </source>
</reference>
<evidence type="ECO:0000256" key="5">
    <source>
        <dbReference type="ARBA" id="ARBA00022679"/>
    </source>
</evidence>
<keyword evidence="4 19" id="KW-0328">Glycosyltransferase</keyword>
<evidence type="ECO:0000259" key="18">
    <source>
        <dbReference type="Pfam" id="PF13439"/>
    </source>
</evidence>
<dbReference type="GO" id="GO:0016020">
    <property type="term" value="C:membrane"/>
    <property type="evidence" value="ECO:0007669"/>
    <property type="project" value="GOC"/>
</dbReference>
<evidence type="ECO:0000256" key="7">
    <source>
        <dbReference type="ARBA" id="ARBA00023209"/>
    </source>
</evidence>
<protein>
    <recommendedName>
        <fullName evidence="12">phosphatidyl-myo-inositol dimannoside synthase</fullName>
        <ecNumber evidence="12">2.4.1.346</ecNumber>
    </recommendedName>
    <alternativeName>
        <fullName evidence="13">Alpha-D-mannose-alpha-(1-6)-phosphatidylmyo-inositol-mannosyltransferase</fullName>
    </alternativeName>
    <alternativeName>
        <fullName evidence="16">Alpha-mannosyltransferase</fullName>
    </alternativeName>
    <alternativeName>
        <fullName evidence="15">Guanosine diphosphomannose-phosphatidyl-inositol alpha-mannosyltransferase</fullName>
    </alternativeName>
    <alternativeName>
        <fullName evidence="14">Phosphatidylinositol alpha-mannosyltransferase</fullName>
    </alternativeName>
</protein>
<feature type="domain" description="Glycosyltransferase subfamily 4-like N-terminal" evidence="18">
    <location>
        <begin position="17"/>
        <end position="175"/>
    </location>
</feature>
<evidence type="ECO:0000256" key="14">
    <source>
        <dbReference type="ARBA" id="ARBA00076875"/>
    </source>
</evidence>
<keyword evidence="6" id="KW-0443">Lipid metabolism</keyword>
<dbReference type="FunFam" id="3.40.50.2000:FF:000115">
    <property type="entry name" value="Alpha-(1-6)-phosphatidylinositol monomannoside mannosyltransferase"/>
    <property type="match status" value="1"/>
</dbReference>
<comment type="similarity">
    <text evidence="2">Belongs to the glycosyltransferase group 1 family. Glycosyltransferase 4 subfamily.</text>
</comment>
<dbReference type="GO" id="GO:0009247">
    <property type="term" value="P:glycolipid biosynthetic process"/>
    <property type="evidence" value="ECO:0007669"/>
    <property type="project" value="UniProtKB-ARBA"/>
</dbReference>
<evidence type="ECO:0000256" key="16">
    <source>
        <dbReference type="ARBA" id="ARBA00079381"/>
    </source>
</evidence>
<evidence type="ECO:0000256" key="2">
    <source>
        <dbReference type="ARBA" id="ARBA00009481"/>
    </source>
</evidence>
<dbReference type="InterPro" id="IPR028098">
    <property type="entry name" value="Glyco_trans_4-like_N"/>
</dbReference>
<comment type="pathway">
    <text evidence="11">Phospholipid metabolism; phosphatidylinositol metabolism.</text>
</comment>
<keyword evidence="5 19" id="KW-0808">Transferase</keyword>
<evidence type="ECO:0000256" key="1">
    <source>
        <dbReference type="ARBA" id="ARBA00005189"/>
    </source>
</evidence>
<name>A0AAW9STU9_CORAY</name>
<evidence type="ECO:0000313" key="19">
    <source>
        <dbReference type="EMBL" id="MEO3716523.1"/>
    </source>
</evidence>
<dbReference type="RefSeq" id="WP_070851379.1">
    <property type="nucleotide sequence ID" value="NZ_JASOOY020000011.1"/>
</dbReference>
<feature type="domain" description="Glycosyl transferase family 1" evidence="17">
    <location>
        <begin position="185"/>
        <end position="358"/>
    </location>
</feature>
<evidence type="ECO:0000256" key="13">
    <source>
        <dbReference type="ARBA" id="ARBA00075163"/>
    </source>
</evidence>
<dbReference type="FunFam" id="3.40.50.2000:FF:000069">
    <property type="entry name" value="Alpha-(1-6)-phosphatidylinositol monomannoside mannosyltransferase"/>
    <property type="match status" value="1"/>
</dbReference>
<dbReference type="CDD" id="cd03801">
    <property type="entry name" value="GT4_PimA-like"/>
    <property type="match status" value="1"/>
</dbReference>
<evidence type="ECO:0000256" key="8">
    <source>
        <dbReference type="ARBA" id="ARBA00023264"/>
    </source>
</evidence>
<dbReference type="GO" id="GO:0008654">
    <property type="term" value="P:phospholipid biosynthetic process"/>
    <property type="evidence" value="ECO:0007669"/>
    <property type="project" value="UniProtKB-KW"/>
</dbReference>
<dbReference type="InterPro" id="IPR001296">
    <property type="entry name" value="Glyco_trans_1"/>
</dbReference>
<evidence type="ECO:0000256" key="15">
    <source>
        <dbReference type="ARBA" id="ARBA00077842"/>
    </source>
</evidence>
<dbReference type="GO" id="GO:0033164">
    <property type="term" value="F:initiation-specific glycolipid 1,6-alpha-mannosyltransferase activity"/>
    <property type="evidence" value="ECO:0007669"/>
    <property type="project" value="UniProtKB-ARBA"/>
</dbReference>
<comment type="pathway">
    <text evidence="1">Lipid metabolism.</text>
</comment>
<dbReference type="Proteomes" id="UP001223646">
    <property type="component" value="Unassembled WGS sequence"/>
</dbReference>
<dbReference type="EMBL" id="JASOOY020000011">
    <property type="protein sequence ID" value="MEO3716523.1"/>
    <property type="molecule type" value="Genomic_DNA"/>
</dbReference>
<dbReference type="Pfam" id="PF00534">
    <property type="entry name" value="Glycos_transf_1"/>
    <property type="match status" value="1"/>
</dbReference>
<gene>
    <name evidence="19" type="ORF">QP460_002815</name>
</gene>
<evidence type="ECO:0000259" key="17">
    <source>
        <dbReference type="Pfam" id="PF00534"/>
    </source>
</evidence>
<organism evidence="19 20">
    <name type="scientific">Corynebacterium amycolatum</name>
    <dbReference type="NCBI Taxonomy" id="43765"/>
    <lineage>
        <taxon>Bacteria</taxon>
        <taxon>Bacillati</taxon>
        <taxon>Actinomycetota</taxon>
        <taxon>Actinomycetes</taxon>
        <taxon>Mycobacteriales</taxon>
        <taxon>Corynebacteriaceae</taxon>
        <taxon>Corynebacterium</taxon>
    </lineage>
</organism>
<keyword evidence="8" id="KW-1208">Phospholipid metabolism</keyword>
<dbReference type="EC" id="2.4.1.346" evidence="12"/>
<evidence type="ECO:0000256" key="3">
    <source>
        <dbReference type="ARBA" id="ARBA00022516"/>
    </source>
</evidence>
<dbReference type="AlphaFoldDB" id="A0AAW9STU9"/>
<evidence type="ECO:0000256" key="6">
    <source>
        <dbReference type="ARBA" id="ARBA00023098"/>
    </source>
</evidence>
<comment type="catalytic activity">
    <reaction evidence="9">
        <text>a 1,2-diacyl-sn-glycero-3-phospho-[alpha-D-6-acyl-mannopyranosyl-(1&lt;-&gt;6)-D-myo-inositol] + GDP-alpha-D-mannose = a 2-O-(alpha-D-mannosyl)-6-O-(6-O-acyl-alpha-D-mannosyl)-1-phosphatidyl-1D-myo-inositol + GDP + H(+)</text>
        <dbReference type="Rhea" id="RHEA:52444"/>
        <dbReference type="ChEBI" id="CHEBI:15378"/>
        <dbReference type="ChEBI" id="CHEBI:57527"/>
        <dbReference type="ChEBI" id="CHEBI:58189"/>
        <dbReference type="ChEBI" id="CHEBI:88053"/>
        <dbReference type="ChEBI" id="CHEBI:136625"/>
        <dbReference type="EC" id="2.4.1.346"/>
    </reaction>
</comment>
<accession>A0AAW9STU9</accession>
<evidence type="ECO:0000256" key="4">
    <source>
        <dbReference type="ARBA" id="ARBA00022676"/>
    </source>
</evidence>
<dbReference type="InterPro" id="IPR050194">
    <property type="entry name" value="Glycosyltransferase_grp1"/>
</dbReference>
<dbReference type="Gene3D" id="3.40.50.2000">
    <property type="entry name" value="Glycogen Phosphorylase B"/>
    <property type="match status" value="2"/>
</dbReference>
<dbReference type="PANTHER" id="PTHR45947:SF3">
    <property type="entry name" value="SULFOQUINOVOSYL TRANSFERASE SQD2"/>
    <property type="match status" value="1"/>
</dbReference>
<keyword evidence="3" id="KW-0444">Lipid biosynthesis</keyword>
<proteinExistence type="inferred from homology"/>
<comment type="caution">
    <text evidence="19">The sequence shown here is derived from an EMBL/GenBank/DDBJ whole genome shotgun (WGS) entry which is preliminary data.</text>
</comment>
<evidence type="ECO:0000313" key="20">
    <source>
        <dbReference type="Proteomes" id="UP001223646"/>
    </source>
</evidence>
<comment type="catalytic activity">
    <reaction evidence="10">
        <text>a 1,2-diacyl-sn-glycero-3-phospho-[alpha-D-mannopyranosyl-(1&lt;-&gt;6)-D-myo-inositol] + GDP-alpha-D-mannose = a 2,6-O-bis(alpha-D-mannopyranosyl)-1-phosphatidyl-1D-myo-inositol + GDP + H(+)</text>
        <dbReference type="Rhea" id="RHEA:52440"/>
        <dbReference type="ChEBI" id="CHEBI:15378"/>
        <dbReference type="ChEBI" id="CHEBI:57527"/>
        <dbReference type="ChEBI" id="CHEBI:58189"/>
        <dbReference type="ChEBI" id="CHEBI:87673"/>
        <dbReference type="ChEBI" id="CHEBI:136624"/>
        <dbReference type="EC" id="2.4.1.346"/>
    </reaction>
</comment>
<evidence type="ECO:0000256" key="9">
    <source>
        <dbReference type="ARBA" id="ARBA00051960"/>
    </source>
</evidence>
<dbReference type="GO" id="GO:0043750">
    <property type="term" value="F:phosphatidylinositol alpha-mannosyltransferase activity"/>
    <property type="evidence" value="ECO:0007669"/>
    <property type="project" value="UniProtKB-ARBA"/>
</dbReference>
<evidence type="ECO:0000256" key="11">
    <source>
        <dbReference type="ARBA" id="ARBA00060651"/>
    </source>
</evidence>
<evidence type="ECO:0000256" key="12">
    <source>
        <dbReference type="ARBA" id="ARBA00066957"/>
    </source>
</evidence>
<dbReference type="Pfam" id="PF13439">
    <property type="entry name" value="Glyco_transf_4"/>
    <property type="match status" value="1"/>
</dbReference>
<dbReference type="PANTHER" id="PTHR45947">
    <property type="entry name" value="SULFOQUINOVOSYL TRANSFERASE SQD2"/>
    <property type="match status" value="1"/>
</dbReference>
<evidence type="ECO:0000256" key="10">
    <source>
        <dbReference type="ARBA" id="ARBA00052876"/>
    </source>
</evidence>
<sequence>MSARVLLITNDFPPRDGGIESYLRDFCARLDPENLVVLASSRASKEKLRAYDESLPYRVYRMSDSVLLPLPHVARRAAQIIRTERIDTVWFGAAAPLGLLADACRRAGATRIVATTHGHEVGWSMLPLARQMLGRIGKSSDVVTYISRYTRGRFATAFGPQTAFEHLPSGVDIERFSPDPEAGQKIRQHHGIGESQPLIVCISRLVRRKGQDMLIRSMPKVLEQHPGARLLIVGVGPLNRELEKLAAKLGVSEQVIFAGKVSYDDLPAYYNAASVFAMPARTRGRGLDVEGLGIVYLEAQACGVPVIAGKSGGAPETVIDGETGIVVDGASQRSVATGLVEILDDPERAAAMGACGREHVVQSWTWEVMAARARRILRTCAIPL</sequence>
<keyword evidence="7" id="KW-0594">Phospholipid biosynthesis</keyword>